<comment type="caution">
    <text evidence="1">The sequence shown here is derived from an EMBL/GenBank/DDBJ whole genome shotgun (WGS) entry which is preliminary data.</text>
</comment>
<accession>A0ACB9VXA0</accession>
<protein>
    <submittedName>
        <fullName evidence="1">Uncharacterized protein</fullName>
    </submittedName>
</protein>
<sequence>MATSRELYDGQPPLSPRPSRVRRIPGHLEDFELSYPHQPLYPPHMRAVSSPRPAYDESPSQGGHVGYPVAAHHPVGTADNNWQQLEARWHTISRQMQELESEMDKVKIISHPQSALAYPSYHSQQFTAYQSRYSSLPQLELCSPTNQHMEETGLLSYPQSHPAPLQTSPSTSSPQTIDCIYLKHRLILLHRRHSRLPPRRLLLLLNRCSPHLLWLQELLQQRCILHPLLR</sequence>
<proteinExistence type="predicted"/>
<dbReference type="Proteomes" id="UP001057452">
    <property type="component" value="Chromosome 15"/>
</dbReference>
<gene>
    <name evidence="1" type="ORF">KUCAC02_026246</name>
</gene>
<evidence type="ECO:0000313" key="1">
    <source>
        <dbReference type="EMBL" id="KAI4804625.1"/>
    </source>
</evidence>
<name>A0ACB9VXA0_CHAAC</name>
<organism evidence="1 2">
    <name type="scientific">Chaenocephalus aceratus</name>
    <name type="common">Blackfin icefish</name>
    <name type="synonym">Chaenichthys aceratus</name>
    <dbReference type="NCBI Taxonomy" id="36190"/>
    <lineage>
        <taxon>Eukaryota</taxon>
        <taxon>Metazoa</taxon>
        <taxon>Chordata</taxon>
        <taxon>Craniata</taxon>
        <taxon>Vertebrata</taxon>
        <taxon>Euteleostomi</taxon>
        <taxon>Actinopterygii</taxon>
        <taxon>Neopterygii</taxon>
        <taxon>Teleostei</taxon>
        <taxon>Neoteleostei</taxon>
        <taxon>Acanthomorphata</taxon>
        <taxon>Eupercaria</taxon>
        <taxon>Perciformes</taxon>
        <taxon>Notothenioidei</taxon>
        <taxon>Channichthyidae</taxon>
        <taxon>Chaenocephalus</taxon>
    </lineage>
</organism>
<reference evidence="1" key="1">
    <citation type="submission" date="2022-05" db="EMBL/GenBank/DDBJ databases">
        <title>Chromosome-level genome of Chaenocephalus aceratus.</title>
        <authorList>
            <person name="Park H."/>
        </authorList>
    </citation>
    <scope>NUCLEOTIDE SEQUENCE</scope>
    <source>
        <strain evidence="1">KU_202001</strain>
    </source>
</reference>
<keyword evidence="2" id="KW-1185">Reference proteome</keyword>
<dbReference type="EMBL" id="CM043799">
    <property type="protein sequence ID" value="KAI4804625.1"/>
    <property type="molecule type" value="Genomic_DNA"/>
</dbReference>
<evidence type="ECO:0000313" key="2">
    <source>
        <dbReference type="Proteomes" id="UP001057452"/>
    </source>
</evidence>